<feature type="domain" description="Signal transduction histidine kinase internal region" evidence="2">
    <location>
        <begin position="173"/>
        <end position="250"/>
    </location>
</feature>
<reference evidence="3 4" key="1">
    <citation type="submission" date="2020-08" db="EMBL/GenBank/DDBJ databases">
        <title>Genomic Encyclopedia of Type Strains, Phase IV (KMG-IV): sequencing the most valuable type-strain genomes for metagenomic binning, comparative biology and taxonomic classification.</title>
        <authorList>
            <person name="Goeker M."/>
        </authorList>
    </citation>
    <scope>NUCLEOTIDE SEQUENCE [LARGE SCALE GENOMIC DNA]</scope>
    <source>
        <strain evidence="3 4">DSM 17976</strain>
    </source>
</reference>
<keyword evidence="4" id="KW-1185">Reference proteome</keyword>
<dbReference type="PANTHER" id="PTHR34220">
    <property type="entry name" value="SENSOR HISTIDINE KINASE YPDA"/>
    <property type="match status" value="1"/>
</dbReference>
<name>A0A7W6EQS7_9BACT</name>
<evidence type="ECO:0000259" key="2">
    <source>
        <dbReference type="Pfam" id="PF06580"/>
    </source>
</evidence>
<protein>
    <recommendedName>
        <fullName evidence="2">Signal transduction histidine kinase internal region domain-containing protein</fullName>
    </recommendedName>
</protein>
<feature type="transmembrane region" description="Helical" evidence="1">
    <location>
        <begin position="41"/>
        <end position="60"/>
    </location>
</feature>
<dbReference type="Proteomes" id="UP000541352">
    <property type="component" value="Unassembled WGS sequence"/>
</dbReference>
<dbReference type="EMBL" id="JACIBY010000005">
    <property type="protein sequence ID" value="MBB3838934.1"/>
    <property type="molecule type" value="Genomic_DNA"/>
</dbReference>
<gene>
    <name evidence="3" type="ORF">FHS57_002940</name>
</gene>
<proteinExistence type="predicted"/>
<dbReference type="Pfam" id="PF06580">
    <property type="entry name" value="His_kinase"/>
    <property type="match status" value="1"/>
</dbReference>
<evidence type="ECO:0000313" key="4">
    <source>
        <dbReference type="Proteomes" id="UP000541352"/>
    </source>
</evidence>
<organism evidence="3 4">
    <name type="scientific">Runella defluvii</name>
    <dbReference type="NCBI Taxonomy" id="370973"/>
    <lineage>
        <taxon>Bacteria</taxon>
        <taxon>Pseudomonadati</taxon>
        <taxon>Bacteroidota</taxon>
        <taxon>Cytophagia</taxon>
        <taxon>Cytophagales</taxon>
        <taxon>Spirosomataceae</taxon>
        <taxon>Runella</taxon>
    </lineage>
</organism>
<evidence type="ECO:0000313" key="3">
    <source>
        <dbReference type="EMBL" id="MBB3838934.1"/>
    </source>
</evidence>
<feature type="transmembrane region" description="Helical" evidence="1">
    <location>
        <begin position="7"/>
        <end position="29"/>
    </location>
</feature>
<dbReference type="RefSeq" id="WP_183974746.1">
    <property type="nucleotide sequence ID" value="NZ_JACIBY010000005.1"/>
</dbReference>
<comment type="caution">
    <text evidence="3">The sequence shown here is derived from an EMBL/GenBank/DDBJ whole genome shotgun (WGS) entry which is preliminary data.</text>
</comment>
<dbReference type="AlphaFoldDB" id="A0A7W6EQS7"/>
<dbReference type="InterPro" id="IPR010559">
    <property type="entry name" value="Sig_transdc_His_kin_internal"/>
</dbReference>
<dbReference type="PANTHER" id="PTHR34220:SF7">
    <property type="entry name" value="SENSOR HISTIDINE KINASE YPDA"/>
    <property type="match status" value="1"/>
</dbReference>
<feature type="transmembrane region" description="Helical" evidence="1">
    <location>
        <begin position="134"/>
        <end position="153"/>
    </location>
</feature>
<keyword evidence="1" id="KW-0472">Membrane</keyword>
<dbReference type="GO" id="GO:0016020">
    <property type="term" value="C:membrane"/>
    <property type="evidence" value="ECO:0007669"/>
    <property type="project" value="InterPro"/>
</dbReference>
<dbReference type="GO" id="GO:0000155">
    <property type="term" value="F:phosphorelay sensor kinase activity"/>
    <property type="evidence" value="ECO:0007669"/>
    <property type="project" value="InterPro"/>
</dbReference>
<feature type="transmembrane region" description="Helical" evidence="1">
    <location>
        <begin position="72"/>
        <end position="90"/>
    </location>
</feature>
<keyword evidence="1" id="KW-0812">Transmembrane</keyword>
<keyword evidence="1" id="KW-1133">Transmembrane helix</keyword>
<sequence>MKYLERYNGWLHLIGWVVYIASPLLFFSFSNTWFPPNFGSFLLSKLAGDALLIAFFYLNLQRLIPNLLSKKNVIAYVGAVAGALLIYLIANDLLMQWWRMSRPPMLGQVPPPMPPPSGRMPVRPPFGAIGPPQITAFLSFCLITLASSMIALVRDRLREREEKQQIQLEKIAAELAVLKLQISPHFLFNTLNNIRWLTRQKSDNAEEAVVKLSQLLRYVIYQANHERVPLAQEIEHLQHFIDLQKMRLTEQNSVSFVHEGAIERYQIEPLLFLPFVENAFKYGLHSQQKSDIVIGFRVGENHLLFFAENPIFENNLPKEGASGLGIKNVERRLALHYPQRHELHIYTNATTFRVELSLELAP</sequence>
<dbReference type="InterPro" id="IPR050640">
    <property type="entry name" value="Bact_2-comp_sensor_kinase"/>
</dbReference>
<evidence type="ECO:0000256" key="1">
    <source>
        <dbReference type="SAM" id="Phobius"/>
    </source>
</evidence>
<accession>A0A7W6EQS7</accession>